<dbReference type="EMBL" id="CP099397">
    <property type="protein sequence ID" value="USR42181.1"/>
    <property type="molecule type" value="Genomic_DNA"/>
</dbReference>
<dbReference type="GeneID" id="300080520"/>
<name>A0ABY5AFK2_9GAMM</name>
<dbReference type="Gene3D" id="1.10.579.10">
    <property type="entry name" value="DNA Cyclobutane Dipyrimidine Photolyase, subunit A, domain 3"/>
    <property type="match status" value="1"/>
</dbReference>
<dbReference type="Proteomes" id="UP001054897">
    <property type="component" value="Chromosome"/>
</dbReference>
<proteinExistence type="predicted"/>
<dbReference type="PANTHER" id="PTHR38657:SF1">
    <property type="entry name" value="SLR1343 PROTEIN"/>
    <property type="match status" value="1"/>
</dbReference>
<organism evidence="1 2">
    <name type="scientific">Ectopseudomonas hydrolytica</name>
    <dbReference type="NCBI Taxonomy" id="2493633"/>
    <lineage>
        <taxon>Bacteria</taxon>
        <taxon>Pseudomonadati</taxon>
        <taxon>Pseudomonadota</taxon>
        <taxon>Gammaproteobacteria</taxon>
        <taxon>Pseudomonadales</taxon>
        <taxon>Pseudomonadaceae</taxon>
        <taxon>Ectopseudomonas</taxon>
    </lineage>
</organism>
<dbReference type="Gene3D" id="1.25.40.80">
    <property type="match status" value="1"/>
</dbReference>
<dbReference type="Gene3D" id="1.10.10.1710">
    <property type="entry name" value="Deoxyribodipyrimidine photolyase-related"/>
    <property type="match status" value="1"/>
</dbReference>
<dbReference type="PANTHER" id="PTHR38657">
    <property type="entry name" value="SLR1343 PROTEIN"/>
    <property type="match status" value="1"/>
</dbReference>
<evidence type="ECO:0000313" key="2">
    <source>
        <dbReference type="Proteomes" id="UP001054897"/>
    </source>
</evidence>
<sequence>MSAAPGPADSGTRRLILVLGDQLTPALGALAQIDARHDRVLLAEVMEEASHVPHHPKKIALIFSAMRHFAEALRTQGIQVHYVTLDDPDNSGSLPGELQRWTQRLNPAEVHLTECGDWRLEQSLRHCGVPIHWHQDSRFLCTREAFAAWAKDRKQLRMEFFYREMRRTSGLLLNPDGTPEGGAWNFDADNRKALPKEVRPPTAWRIEPDAITREVLALVGQRFTEHYGSLEGFDYPVTTEQAERLWQHFLANGLAEFGDYQDAMADDEPFLFHSRISAALNIGLLDLRRVCAEVEAAYRAGDVPLNAAEGFIRQLIGWREYVRGIYWLRMPEYAEGNAFGNSRALPEFYWTGRTRMNCMRQAIGQTLEHAYAHHIQRLMVTGNFALLAGIAPKAICDWYLAVYMDAFDWVELPNTLGMVMHADGGYLGSKPYCASGQYIKRMSNHCQGCSYKVSESTGEAACPFNALYWHFLMRHRERLERNPRMGMVYRNLARMNEARQRALWDWGERLLARLDAGEVL</sequence>
<dbReference type="Gene3D" id="3.40.50.620">
    <property type="entry name" value="HUPs"/>
    <property type="match status" value="1"/>
</dbReference>
<reference evidence="1" key="1">
    <citation type="submission" date="2022-06" db="EMBL/GenBank/DDBJ databases">
        <title>Complete genome of Pseudomonas hydrolytica DSWY01T.</title>
        <authorList>
            <person name="Jung J."/>
            <person name="Jeon C.O."/>
        </authorList>
    </citation>
    <scope>NUCLEOTIDE SEQUENCE</scope>
    <source>
        <strain evidence="1">DSWY01</strain>
    </source>
</reference>
<gene>
    <name evidence="1" type="ORF">L1F06_006065</name>
</gene>
<accession>A0ABY5AFK2</accession>
<dbReference type="InterPro" id="IPR014729">
    <property type="entry name" value="Rossmann-like_a/b/a_fold"/>
</dbReference>
<protein>
    <submittedName>
        <fullName evidence="1">Cryptochrome/photolyase family protein</fullName>
    </submittedName>
</protein>
<dbReference type="SUPFAM" id="SSF48173">
    <property type="entry name" value="Cryptochrome/photolyase FAD-binding domain"/>
    <property type="match status" value="1"/>
</dbReference>
<evidence type="ECO:0000313" key="1">
    <source>
        <dbReference type="EMBL" id="USR42181.1"/>
    </source>
</evidence>
<dbReference type="Pfam" id="PF04244">
    <property type="entry name" value="DPRP"/>
    <property type="match status" value="1"/>
</dbReference>
<dbReference type="InterPro" id="IPR052551">
    <property type="entry name" value="UV-DNA_repair_photolyase"/>
</dbReference>
<keyword evidence="2" id="KW-1185">Reference proteome</keyword>
<dbReference type="InterPro" id="IPR007357">
    <property type="entry name" value="PhrB-like"/>
</dbReference>
<dbReference type="RefSeq" id="WP_129483529.1">
    <property type="nucleotide sequence ID" value="NZ_CP099397.1"/>
</dbReference>
<dbReference type="InterPro" id="IPR036134">
    <property type="entry name" value="Crypto/Photolyase_FAD-like_sf"/>
</dbReference>